<gene>
    <name evidence="1" type="ORF">PY02833</name>
</gene>
<dbReference type="InParanoid" id="Q7RKR7"/>
<dbReference type="EMBL" id="AABL01000791">
    <property type="protein sequence ID" value="EAA22329.1"/>
    <property type="molecule type" value="Genomic_DNA"/>
</dbReference>
<organism evidence="1 2">
    <name type="scientific">Plasmodium yoelii yoelii</name>
    <dbReference type="NCBI Taxonomy" id="73239"/>
    <lineage>
        <taxon>Eukaryota</taxon>
        <taxon>Sar</taxon>
        <taxon>Alveolata</taxon>
        <taxon>Apicomplexa</taxon>
        <taxon>Aconoidasida</taxon>
        <taxon>Haemosporida</taxon>
        <taxon>Plasmodiidae</taxon>
        <taxon>Plasmodium</taxon>
        <taxon>Plasmodium (Vinckeia)</taxon>
    </lineage>
</organism>
<comment type="caution">
    <text evidence="1">The sequence shown here is derived from an EMBL/GenBank/DDBJ whole genome shotgun (WGS) entry which is preliminary data.</text>
</comment>
<reference evidence="1 2" key="1">
    <citation type="journal article" date="2002" name="Nature">
        <title>Genome sequence and comparative analysis of the model rodent malaria parasite Plasmodium yoelii yoelii.</title>
        <authorList>
            <person name="Carlton J.M."/>
            <person name="Angiuoli S.V."/>
            <person name="Suh B.B."/>
            <person name="Kooij T.W."/>
            <person name="Pertea M."/>
            <person name="Silva J.C."/>
            <person name="Ermolaeva M.D."/>
            <person name="Allen J.E."/>
            <person name="Selengut J.D."/>
            <person name="Koo H.L."/>
            <person name="Peterson J.D."/>
            <person name="Pop M."/>
            <person name="Kosack D.S."/>
            <person name="Shumway M.F."/>
            <person name="Bidwell S.L."/>
            <person name="Shallom S.J."/>
            <person name="van Aken S.E."/>
            <person name="Riedmuller S.B."/>
            <person name="Feldblyum T.V."/>
            <person name="Cho J.K."/>
            <person name="Quackenbush J."/>
            <person name="Sedegah M."/>
            <person name="Shoaibi A."/>
            <person name="Cummings L.M."/>
            <person name="Florens L."/>
            <person name="Yates J.R."/>
            <person name="Raine J.D."/>
            <person name="Sinden R.E."/>
            <person name="Harris M.A."/>
            <person name="Cunningham D.A."/>
            <person name="Preiser P.R."/>
            <person name="Bergman L.W."/>
            <person name="Vaidya A.B."/>
            <person name="van Lin L.H."/>
            <person name="Janse C.J."/>
            <person name="Waters A.P."/>
            <person name="Smith H.O."/>
            <person name="White O.R."/>
            <person name="Salzberg S.L."/>
            <person name="Venter J.C."/>
            <person name="Fraser C.M."/>
            <person name="Hoffman S.L."/>
            <person name="Gardner M.J."/>
            <person name="Carucci D.J."/>
        </authorList>
    </citation>
    <scope>NUCLEOTIDE SEQUENCE [LARGE SCALE GENOMIC DNA]</scope>
    <source>
        <strain evidence="1 2">17XNL</strain>
    </source>
</reference>
<dbReference type="AlphaFoldDB" id="Q7RKR7"/>
<sequence>MPIFITNYSINNISQNSLISSNSYIEDVICYSIKVLKTFFDVFFSNLDITNKMLIPFITFIYKVIDLCKRENIVITKSYLIYETNQEKYWDILEHQNEEINNFTKYEIYIADNNMTLYFKESINIFRNIAFKNPEFFKDILSLINAKEKLLIYNLIKESIDLEKQNEQKDKSVGEKLDFSFVN</sequence>
<accession>Q7RKR7</accession>
<protein>
    <submittedName>
        <fullName evidence="1">Uncharacterized protein</fullName>
    </submittedName>
</protein>
<keyword evidence="2" id="KW-1185">Reference proteome</keyword>
<dbReference type="PaxDb" id="73239-Q7RKR7"/>
<evidence type="ECO:0000313" key="1">
    <source>
        <dbReference type="EMBL" id="EAA22329.1"/>
    </source>
</evidence>
<dbReference type="STRING" id="73239.Q7RKR7"/>
<evidence type="ECO:0000313" key="2">
    <source>
        <dbReference type="Proteomes" id="UP000008553"/>
    </source>
</evidence>
<name>Q7RKR7_PLAYO</name>
<dbReference type="Proteomes" id="UP000008553">
    <property type="component" value="Unassembled WGS sequence"/>
</dbReference>
<proteinExistence type="predicted"/>